<dbReference type="Pfam" id="PF01284">
    <property type="entry name" value="MARVEL"/>
    <property type="match status" value="1"/>
</dbReference>
<dbReference type="PANTHER" id="PTHR42083">
    <property type="entry name" value="MARVEL DOMAIN-CONTAINING PROTEIN"/>
    <property type="match status" value="1"/>
</dbReference>
<dbReference type="Proteomes" id="UP000277212">
    <property type="component" value="Unassembled WGS sequence"/>
</dbReference>
<dbReference type="GO" id="GO:0016020">
    <property type="term" value="C:membrane"/>
    <property type="evidence" value="ECO:0007669"/>
    <property type="project" value="UniProtKB-SubCell"/>
</dbReference>
<name>A0A3M2RRL7_9HYPO</name>
<comment type="caution">
    <text evidence="7">The sequence shown here is derived from an EMBL/GenBank/DDBJ whole genome shotgun (WGS) entry which is preliminary data.</text>
</comment>
<evidence type="ECO:0000256" key="1">
    <source>
        <dbReference type="ARBA" id="ARBA00004141"/>
    </source>
</evidence>
<evidence type="ECO:0000256" key="3">
    <source>
        <dbReference type="ARBA" id="ARBA00022989"/>
    </source>
</evidence>
<keyword evidence="3 5" id="KW-1133">Transmembrane helix</keyword>
<evidence type="ECO:0000256" key="5">
    <source>
        <dbReference type="SAM" id="Phobius"/>
    </source>
</evidence>
<dbReference type="PANTHER" id="PTHR42083:SF1">
    <property type="entry name" value="MARVEL DOMAIN-CONTAINING PROTEIN"/>
    <property type="match status" value="1"/>
</dbReference>
<comment type="subcellular location">
    <subcellularLocation>
        <location evidence="1">Membrane</location>
        <topology evidence="1">Multi-pass membrane protein</topology>
    </subcellularLocation>
</comment>
<feature type="transmembrane region" description="Helical" evidence="5">
    <location>
        <begin position="57"/>
        <end position="77"/>
    </location>
</feature>
<feature type="transmembrane region" description="Helical" evidence="5">
    <location>
        <begin position="22"/>
        <end position="41"/>
    </location>
</feature>
<organism evidence="7 8">
    <name type="scientific">Fusarium kuroshium</name>
    <dbReference type="NCBI Taxonomy" id="2010991"/>
    <lineage>
        <taxon>Eukaryota</taxon>
        <taxon>Fungi</taxon>
        <taxon>Dikarya</taxon>
        <taxon>Ascomycota</taxon>
        <taxon>Pezizomycotina</taxon>
        <taxon>Sordariomycetes</taxon>
        <taxon>Hypocreomycetidae</taxon>
        <taxon>Hypocreales</taxon>
        <taxon>Nectriaceae</taxon>
        <taxon>Fusarium</taxon>
        <taxon>Fusarium solani species complex</taxon>
    </lineage>
</organism>
<feature type="transmembrane region" description="Helical" evidence="5">
    <location>
        <begin position="127"/>
        <end position="152"/>
    </location>
</feature>
<gene>
    <name evidence="7" type="ORF">CDV36_012902</name>
</gene>
<protein>
    <recommendedName>
        <fullName evidence="6">MARVEL domain-containing protein</fullName>
    </recommendedName>
</protein>
<accession>A0A3M2RRL7</accession>
<feature type="domain" description="MARVEL" evidence="6">
    <location>
        <begin position="22"/>
        <end position="145"/>
    </location>
</feature>
<sequence>MPSPRITDYWENVGLTGVISRALFRALQCLFALVVAILYGLDLQKATSNHIKADSKWIFAEFVAGISMIVCIIHLFFTATSCGWTVLDGILSILWLAQFSVFASQYLGDGEPLDDTKFVPSESRMKAAVWINLISMLLWFATTVLGTMRCCARRRKAKMLTRGETVDMERLESQQ</sequence>
<keyword evidence="8" id="KW-1185">Reference proteome</keyword>
<feature type="transmembrane region" description="Helical" evidence="5">
    <location>
        <begin position="89"/>
        <end position="107"/>
    </location>
</feature>
<proteinExistence type="predicted"/>
<evidence type="ECO:0000256" key="4">
    <source>
        <dbReference type="ARBA" id="ARBA00023136"/>
    </source>
</evidence>
<evidence type="ECO:0000313" key="8">
    <source>
        <dbReference type="Proteomes" id="UP000277212"/>
    </source>
</evidence>
<evidence type="ECO:0000313" key="7">
    <source>
        <dbReference type="EMBL" id="RMJ07485.1"/>
    </source>
</evidence>
<dbReference type="InterPro" id="IPR008253">
    <property type="entry name" value="Marvel"/>
</dbReference>
<evidence type="ECO:0000259" key="6">
    <source>
        <dbReference type="Pfam" id="PF01284"/>
    </source>
</evidence>
<dbReference type="OrthoDB" id="5363290at2759"/>
<dbReference type="AlphaFoldDB" id="A0A3M2RRL7"/>
<keyword evidence="2 5" id="KW-0812">Transmembrane</keyword>
<reference evidence="7 8" key="1">
    <citation type="submission" date="2017-06" db="EMBL/GenBank/DDBJ databases">
        <title>Comparative genomic analysis of Ambrosia Fusariam Clade fungi.</title>
        <authorList>
            <person name="Stajich J.E."/>
            <person name="Carrillo J."/>
            <person name="Kijimoto T."/>
            <person name="Eskalen A."/>
            <person name="O'Donnell K."/>
            <person name="Kasson M."/>
        </authorList>
    </citation>
    <scope>NUCLEOTIDE SEQUENCE [LARGE SCALE GENOMIC DNA]</scope>
    <source>
        <strain evidence="7">UCR3666</strain>
    </source>
</reference>
<keyword evidence="4 5" id="KW-0472">Membrane</keyword>
<evidence type="ECO:0000256" key="2">
    <source>
        <dbReference type="ARBA" id="ARBA00022692"/>
    </source>
</evidence>
<dbReference type="EMBL" id="NKUJ01000338">
    <property type="protein sequence ID" value="RMJ07485.1"/>
    <property type="molecule type" value="Genomic_DNA"/>
</dbReference>